<name>A0A5B2XNL8_9PSEU</name>
<keyword evidence="1" id="KW-1133">Transmembrane helix</keyword>
<gene>
    <name evidence="2" type="ORF">F0L68_06550</name>
</gene>
<protein>
    <submittedName>
        <fullName evidence="2">Uncharacterized protein</fullName>
    </submittedName>
</protein>
<organism evidence="2 3">
    <name type="scientific">Solihabitans fulvus</name>
    <dbReference type="NCBI Taxonomy" id="1892852"/>
    <lineage>
        <taxon>Bacteria</taxon>
        <taxon>Bacillati</taxon>
        <taxon>Actinomycetota</taxon>
        <taxon>Actinomycetes</taxon>
        <taxon>Pseudonocardiales</taxon>
        <taxon>Pseudonocardiaceae</taxon>
        <taxon>Solihabitans</taxon>
    </lineage>
</organism>
<keyword evidence="3" id="KW-1185">Reference proteome</keyword>
<feature type="transmembrane region" description="Helical" evidence="1">
    <location>
        <begin position="24"/>
        <end position="47"/>
    </location>
</feature>
<accession>A0A5B2XNL8</accession>
<dbReference type="OrthoDB" id="3619064at2"/>
<feature type="transmembrane region" description="Helical" evidence="1">
    <location>
        <begin position="53"/>
        <end position="72"/>
    </location>
</feature>
<dbReference type="AlphaFoldDB" id="A0A5B2XNL8"/>
<reference evidence="2 3" key="2">
    <citation type="submission" date="2019-09" db="EMBL/GenBank/DDBJ databases">
        <authorList>
            <person name="Jin C."/>
        </authorList>
    </citation>
    <scope>NUCLEOTIDE SEQUENCE [LARGE SCALE GENOMIC DNA]</scope>
    <source>
        <strain evidence="2 3">AN110305</strain>
    </source>
</reference>
<keyword evidence="1" id="KW-0812">Transmembrane</keyword>
<proteinExistence type="predicted"/>
<evidence type="ECO:0000256" key="1">
    <source>
        <dbReference type="SAM" id="Phobius"/>
    </source>
</evidence>
<reference evidence="2 3" key="1">
    <citation type="submission" date="2019-09" db="EMBL/GenBank/DDBJ databases">
        <title>Goodfellowia gen. nov., a new genus of the Pseudonocardineae related to Actinoalloteichus, containing Goodfellowia coeruleoviolacea gen. nov., comb. nov. gen. nov., comb. nov.</title>
        <authorList>
            <person name="Labeda D."/>
        </authorList>
    </citation>
    <scope>NUCLEOTIDE SEQUENCE [LARGE SCALE GENOMIC DNA]</scope>
    <source>
        <strain evidence="2 3">AN110305</strain>
    </source>
</reference>
<dbReference type="RefSeq" id="WP_149848544.1">
    <property type="nucleotide sequence ID" value="NZ_VUOB01000010.1"/>
</dbReference>
<dbReference type="Proteomes" id="UP000323454">
    <property type="component" value="Unassembled WGS sequence"/>
</dbReference>
<evidence type="ECO:0000313" key="3">
    <source>
        <dbReference type="Proteomes" id="UP000323454"/>
    </source>
</evidence>
<keyword evidence="1" id="KW-0472">Membrane</keyword>
<sequence>MSDQDEINRANLAGRLHPNQRRRVLAGSGPGMACFGIAVVTAVLYPISRNTNPWVLLVPLVVCLPYALWSAGRPVLELLVGRVRPITGWVHAQVEDPRYNLRMSGAPTPPKQLRQSRGVYTITIGNQSFKVDRELYSLVEPECDQIGFVTPWTGRLVNAIRKTS</sequence>
<evidence type="ECO:0000313" key="2">
    <source>
        <dbReference type="EMBL" id="KAA2264745.1"/>
    </source>
</evidence>
<dbReference type="EMBL" id="VUOB01000010">
    <property type="protein sequence ID" value="KAA2264745.1"/>
    <property type="molecule type" value="Genomic_DNA"/>
</dbReference>
<comment type="caution">
    <text evidence="2">The sequence shown here is derived from an EMBL/GenBank/DDBJ whole genome shotgun (WGS) entry which is preliminary data.</text>
</comment>